<keyword evidence="3" id="KW-1185">Reference proteome</keyword>
<feature type="region of interest" description="Disordered" evidence="1">
    <location>
        <begin position="265"/>
        <end position="295"/>
    </location>
</feature>
<dbReference type="OrthoDB" id="4164470at2"/>
<evidence type="ECO:0008006" key="4">
    <source>
        <dbReference type="Google" id="ProtNLM"/>
    </source>
</evidence>
<comment type="caution">
    <text evidence="2">The sequence shown here is derived from an EMBL/GenBank/DDBJ whole genome shotgun (WGS) entry which is preliminary data.</text>
</comment>
<protein>
    <recommendedName>
        <fullName evidence="4">DNA-directed RNA polymerase specialized sigma24 family protein</fullName>
    </recommendedName>
</protein>
<name>A0A562WPX8_9ACTN</name>
<sequence>MSVSDTPDWPTSHLLAADAAFVALTREPAPLALDCDSLPRDIGKDMVLPSGVVPLPVLRDWLLKHPGEYLGRDAVWRELVLRARLRGKEWTIAAVGMAMPALVRIAGQLSAGYRGDPADIGNEVLTGFLEALRDHLDLTRPALYASLTMAAFRAGRRVRLADEQAVPVEDIEHAAAGSRAPKVPYGHPDLLVRRAGTLRIIDRADVQPWIEVRLGRRAPEPIAARLGITVDALRMRLARADVRLARAIAEGSLTEIASTDAIERTATQAKRRTSIRAGRASTRGATGSRGIAVAA</sequence>
<dbReference type="AlphaFoldDB" id="A0A562WPX8"/>
<dbReference type="Proteomes" id="UP000319728">
    <property type="component" value="Unassembled WGS sequence"/>
</dbReference>
<evidence type="ECO:0000256" key="1">
    <source>
        <dbReference type="SAM" id="MobiDB-lite"/>
    </source>
</evidence>
<proteinExistence type="predicted"/>
<gene>
    <name evidence="2" type="ORF">JD81_05853</name>
</gene>
<dbReference type="RefSeq" id="WP_145821587.1">
    <property type="nucleotide sequence ID" value="NZ_AP023438.1"/>
</dbReference>
<reference evidence="2 3" key="1">
    <citation type="submission" date="2019-07" db="EMBL/GenBank/DDBJ databases">
        <title>R&amp;d 2014.</title>
        <authorList>
            <person name="Klenk H.-P."/>
        </authorList>
    </citation>
    <scope>NUCLEOTIDE SEQUENCE [LARGE SCALE GENOMIC DNA]</scope>
    <source>
        <strain evidence="2 3">DSM 43912</strain>
    </source>
</reference>
<evidence type="ECO:0000313" key="2">
    <source>
        <dbReference type="EMBL" id="TWJ32278.1"/>
    </source>
</evidence>
<evidence type="ECO:0000313" key="3">
    <source>
        <dbReference type="Proteomes" id="UP000319728"/>
    </source>
</evidence>
<accession>A0A562WPX8</accession>
<dbReference type="EMBL" id="VLLP01000001">
    <property type="protein sequence ID" value="TWJ32278.1"/>
    <property type="molecule type" value="Genomic_DNA"/>
</dbReference>
<organism evidence="2 3">
    <name type="scientific">Micromonospora sagamiensis</name>
    <dbReference type="NCBI Taxonomy" id="47875"/>
    <lineage>
        <taxon>Bacteria</taxon>
        <taxon>Bacillati</taxon>
        <taxon>Actinomycetota</taxon>
        <taxon>Actinomycetes</taxon>
        <taxon>Micromonosporales</taxon>
        <taxon>Micromonosporaceae</taxon>
        <taxon>Micromonospora</taxon>
    </lineage>
</organism>